<name>A0A2H0WRR3_9BACT</name>
<accession>A0A2H0WRR3</accession>
<dbReference type="Gene3D" id="3.90.190.20">
    <property type="entry name" value="Mur ligase, C-terminal domain"/>
    <property type="match status" value="1"/>
</dbReference>
<reference evidence="2" key="1">
    <citation type="submission" date="2017-09" db="EMBL/GenBank/DDBJ databases">
        <title>Depth-based differentiation of microbial function through sediment-hosted aquifers and enrichment of novel symbionts in the deep terrestrial subsurface.</title>
        <authorList>
            <person name="Probst A.J."/>
            <person name="Ladd B."/>
            <person name="Jarett J.K."/>
            <person name="Geller-Mcgrath D.E."/>
            <person name="Sieber C.M.K."/>
            <person name="Emerson J.B."/>
            <person name="Anantharaman K."/>
            <person name="Thomas B.C."/>
            <person name="Malmstrom R."/>
            <person name="Stieglmeier M."/>
            <person name="Klingl A."/>
            <person name="Woyke T."/>
            <person name="Ryan C.M."/>
            <person name="Banfield J.F."/>
        </authorList>
    </citation>
    <scope>NUCLEOTIDE SEQUENCE [LARGE SCALE GENOMIC DNA]</scope>
</reference>
<evidence type="ECO:0000313" key="1">
    <source>
        <dbReference type="EMBL" id="PIS15305.1"/>
    </source>
</evidence>
<protein>
    <submittedName>
        <fullName evidence="1">Uncharacterized protein</fullName>
    </submittedName>
</protein>
<dbReference type="InterPro" id="IPR036615">
    <property type="entry name" value="Mur_ligase_C_dom_sf"/>
</dbReference>
<proteinExistence type="predicted"/>
<dbReference type="SUPFAM" id="SSF53244">
    <property type="entry name" value="MurD-like peptide ligases, peptide-binding domain"/>
    <property type="match status" value="1"/>
</dbReference>
<dbReference type="AlphaFoldDB" id="A0A2H0WRR3"/>
<dbReference type="GO" id="GO:0016881">
    <property type="term" value="F:acid-amino acid ligase activity"/>
    <property type="evidence" value="ECO:0007669"/>
    <property type="project" value="InterPro"/>
</dbReference>
<sequence>MSRISSWFPKKRLKGNKPLTLPKHRLTTKILNRNLIILDNAYSSNPLCFKKALETLKNYPRYQKIVVTPGIIEAVNKQFNFFNLQSMRYHHPNISP</sequence>
<organism evidence="1 2">
    <name type="scientific">Candidatus Shapirobacteria bacterium CG09_land_8_20_14_0_10_38_17</name>
    <dbReference type="NCBI Taxonomy" id="1974884"/>
    <lineage>
        <taxon>Bacteria</taxon>
        <taxon>Candidatus Shapironibacteriota</taxon>
    </lineage>
</organism>
<dbReference type="EMBL" id="PEZH01000011">
    <property type="protein sequence ID" value="PIS15305.1"/>
    <property type="molecule type" value="Genomic_DNA"/>
</dbReference>
<dbReference type="Proteomes" id="UP000231282">
    <property type="component" value="Unassembled WGS sequence"/>
</dbReference>
<evidence type="ECO:0000313" key="2">
    <source>
        <dbReference type="Proteomes" id="UP000231282"/>
    </source>
</evidence>
<comment type="caution">
    <text evidence="1">The sequence shown here is derived from an EMBL/GenBank/DDBJ whole genome shotgun (WGS) entry which is preliminary data.</text>
</comment>
<gene>
    <name evidence="1" type="ORF">COT63_00660</name>
</gene>